<feature type="region of interest" description="Disordered" evidence="1">
    <location>
        <begin position="47"/>
        <end position="82"/>
    </location>
</feature>
<evidence type="ECO:0000313" key="3">
    <source>
        <dbReference type="Proteomes" id="UP000041254"/>
    </source>
</evidence>
<evidence type="ECO:0000313" key="2">
    <source>
        <dbReference type="EMBL" id="CEM29112.1"/>
    </source>
</evidence>
<dbReference type="VEuPathDB" id="CryptoDB:Vbra_9967"/>
<organism evidence="2 3">
    <name type="scientific">Vitrella brassicaformis (strain CCMP3155)</name>
    <dbReference type="NCBI Taxonomy" id="1169540"/>
    <lineage>
        <taxon>Eukaryota</taxon>
        <taxon>Sar</taxon>
        <taxon>Alveolata</taxon>
        <taxon>Colpodellida</taxon>
        <taxon>Vitrellaceae</taxon>
        <taxon>Vitrella</taxon>
    </lineage>
</organism>
<proteinExistence type="predicted"/>
<dbReference type="InParanoid" id="A0A0G4GH74"/>
<dbReference type="EMBL" id="CDMY01000666">
    <property type="protein sequence ID" value="CEM29112.1"/>
    <property type="molecule type" value="Genomic_DNA"/>
</dbReference>
<reference evidence="2 3" key="1">
    <citation type="submission" date="2014-11" db="EMBL/GenBank/DDBJ databases">
        <authorList>
            <person name="Zhu J."/>
            <person name="Qi W."/>
            <person name="Song R."/>
        </authorList>
    </citation>
    <scope>NUCLEOTIDE SEQUENCE [LARGE SCALE GENOMIC DNA]</scope>
</reference>
<evidence type="ECO:0000256" key="1">
    <source>
        <dbReference type="SAM" id="MobiDB-lite"/>
    </source>
</evidence>
<dbReference type="Proteomes" id="UP000041254">
    <property type="component" value="Unassembled WGS sequence"/>
</dbReference>
<accession>A0A0G4GH74</accession>
<name>A0A0G4GH74_VITBC</name>
<gene>
    <name evidence="2" type="ORF">Vbra_9967</name>
</gene>
<dbReference type="AlphaFoldDB" id="A0A0G4GH74"/>
<keyword evidence="3" id="KW-1185">Reference proteome</keyword>
<protein>
    <submittedName>
        <fullName evidence="2">Uncharacterized protein</fullName>
    </submittedName>
</protein>
<sequence>MVQVIFGVSSEWNSTQPYSHELTHRHFHVTTALARAVLGPGVAPFVLDERVEDQQQDGDSSDDSTTAGNGDGEDVMWMTGET</sequence>